<dbReference type="Gene3D" id="3.40.50.2000">
    <property type="entry name" value="Glycogen Phosphorylase B"/>
    <property type="match status" value="2"/>
</dbReference>
<keyword evidence="4" id="KW-0808">Transferase</keyword>
<feature type="domain" description="Glycosyl transferase family 1" evidence="5">
    <location>
        <begin position="272"/>
        <end position="399"/>
    </location>
</feature>
<dbReference type="GO" id="GO:0009011">
    <property type="term" value="F:alpha-1,4-glucan glucosyltransferase (ADP-glucose donor) activity"/>
    <property type="evidence" value="ECO:0007669"/>
    <property type="project" value="UniProtKB-EC"/>
</dbReference>
<dbReference type="PANTHER" id="PTHR46401">
    <property type="entry name" value="GLYCOSYLTRANSFERASE WBBK-RELATED"/>
    <property type="match status" value="1"/>
</dbReference>
<evidence type="ECO:0000259" key="5">
    <source>
        <dbReference type="Pfam" id="PF00534"/>
    </source>
</evidence>
<accession>A0AAW9RUZ9</accession>
<dbReference type="RefSeq" id="WP_346821387.1">
    <property type="nucleotide sequence ID" value="NZ_JBDKWZ010000006.1"/>
</dbReference>
<dbReference type="InterPro" id="IPR028098">
    <property type="entry name" value="Glyco_trans_4-like_N"/>
</dbReference>
<dbReference type="GO" id="GO:0009103">
    <property type="term" value="P:lipopolysaccharide biosynthetic process"/>
    <property type="evidence" value="ECO:0007669"/>
    <property type="project" value="TreeGrafter"/>
</dbReference>
<comment type="catalytic activity">
    <reaction evidence="1">
        <text>[(1-&gt;4)-alpha-D-glucosyl](n) + ADP-alpha-D-glucose = [(1-&gt;4)-alpha-D-glucosyl](n+1) + ADP + H(+)</text>
        <dbReference type="Rhea" id="RHEA:18189"/>
        <dbReference type="Rhea" id="RHEA-COMP:9584"/>
        <dbReference type="Rhea" id="RHEA-COMP:9587"/>
        <dbReference type="ChEBI" id="CHEBI:15378"/>
        <dbReference type="ChEBI" id="CHEBI:15444"/>
        <dbReference type="ChEBI" id="CHEBI:57498"/>
        <dbReference type="ChEBI" id="CHEBI:456216"/>
        <dbReference type="EC" id="2.4.1.21"/>
    </reaction>
</comment>
<dbReference type="SUPFAM" id="SSF53756">
    <property type="entry name" value="UDP-Glycosyltransferase/glycogen phosphorylase"/>
    <property type="match status" value="1"/>
</dbReference>
<keyword evidence="3" id="KW-0328">Glycosyltransferase</keyword>
<organism evidence="8 9">
    <name type="scientific">Rapidithrix thailandica</name>
    <dbReference type="NCBI Taxonomy" id="413964"/>
    <lineage>
        <taxon>Bacteria</taxon>
        <taxon>Pseudomonadati</taxon>
        <taxon>Bacteroidota</taxon>
        <taxon>Cytophagia</taxon>
        <taxon>Cytophagales</taxon>
        <taxon>Flammeovirgaceae</taxon>
        <taxon>Rapidithrix</taxon>
    </lineage>
</organism>
<sequence length="459" mass="52660">MTDKKLKVLMLGWEFPPLLTGGLGPACYGLAKALSTKVELTLIIPRTDPTHLTEKFNLLGLNQVDLDKLAQEKQKSKKAFEEIAKEVEYIEATFDPYPFELTPEEKPQTENTPSLLRPKQYTISQAWVNLDLQIPKIPPKQAQKYFEDTENYGPEIMEKVQAYTEVVTHLAMDKDFDIIHAHDWITFPAGIEIKKRVKKPLVVHVHSLETDRVVNPYARNKVYEIEQKGMQFADWVFPVSHFTKDNIVKYYGIQPDKIFPIHNSIAPQKKQPAPKNSNGTKTVMFMGRVTRQKGPEFLVDTAQRLLQKMDNVRFLVVGVGDCLRETMFLAKEKGVSDKMQFMGFLNREKIDELLCGTDVYFMPSVSEPFGLSALEAAQFQIPVLLSSQSGVSEVLPNALKADFWDTDKFANYLYALLNYQGLYQDLTALIQQDLQKSTWEKAAEKVVYYYQKLEETYFK</sequence>
<comment type="caution">
    <text evidence="8">The sequence shown here is derived from an EMBL/GenBank/DDBJ whole genome shotgun (WGS) entry which is preliminary data.</text>
</comment>
<evidence type="ECO:0000313" key="8">
    <source>
        <dbReference type="EMBL" id="MEN7548609.1"/>
    </source>
</evidence>
<dbReference type="EMBL" id="JBDKWZ010000006">
    <property type="protein sequence ID" value="MEN7548609.1"/>
    <property type="molecule type" value="Genomic_DNA"/>
</dbReference>
<dbReference type="Pfam" id="PF08323">
    <property type="entry name" value="Glyco_transf_5"/>
    <property type="match status" value="1"/>
</dbReference>
<evidence type="ECO:0000313" key="9">
    <source>
        <dbReference type="Proteomes" id="UP001403385"/>
    </source>
</evidence>
<gene>
    <name evidence="8" type="ORF">AAG747_11855</name>
</gene>
<evidence type="ECO:0000256" key="3">
    <source>
        <dbReference type="ARBA" id="ARBA00022676"/>
    </source>
</evidence>
<dbReference type="PANTHER" id="PTHR46401:SF2">
    <property type="entry name" value="GLYCOSYLTRANSFERASE WBBK-RELATED"/>
    <property type="match status" value="1"/>
</dbReference>
<protein>
    <recommendedName>
        <fullName evidence="2">starch synthase</fullName>
        <ecNumber evidence="2">2.4.1.21</ecNumber>
    </recommendedName>
</protein>
<feature type="domain" description="Glycosyltransferase subfamily 4-like N-terminal" evidence="7">
    <location>
        <begin position="170"/>
        <end position="267"/>
    </location>
</feature>
<evidence type="ECO:0000256" key="4">
    <source>
        <dbReference type="ARBA" id="ARBA00022679"/>
    </source>
</evidence>
<feature type="domain" description="Starch synthase catalytic" evidence="6">
    <location>
        <begin position="7"/>
        <end position="58"/>
    </location>
</feature>
<keyword evidence="9" id="KW-1185">Reference proteome</keyword>
<dbReference type="InterPro" id="IPR001296">
    <property type="entry name" value="Glyco_trans_1"/>
</dbReference>
<dbReference type="Pfam" id="PF00534">
    <property type="entry name" value="Glycos_transf_1"/>
    <property type="match status" value="1"/>
</dbReference>
<name>A0AAW9RUZ9_9BACT</name>
<dbReference type="EC" id="2.4.1.21" evidence="2"/>
<evidence type="ECO:0000256" key="1">
    <source>
        <dbReference type="ARBA" id="ARBA00001478"/>
    </source>
</evidence>
<evidence type="ECO:0000259" key="7">
    <source>
        <dbReference type="Pfam" id="PF13439"/>
    </source>
</evidence>
<dbReference type="CDD" id="cd03801">
    <property type="entry name" value="GT4_PimA-like"/>
    <property type="match status" value="1"/>
</dbReference>
<dbReference type="InterPro" id="IPR013534">
    <property type="entry name" value="Starch_synth_cat_dom"/>
</dbReference>
<evidence type="ECO:0000259" key="6">
    <source>
        <dbReference type="Pfam" id="PF08323"/>
    </source>
</evidence>
<reference evidence="8 9" key="1">
    <citation type="submission" date="2024-04" db="EMBL/GenBank/DDBJ databases">
        <title>Novel genus in family Flammeovirgaceae.</title>
        <authorList>
            <person name="Nguyen T.H."/>
            <person name="Vuong T.Q."/>
            <person name="Le H."/>
            <person name="Kim S.-G."/>
        </authorList>
    </citation>
    <scope>NUCLEOTIDE SEQUENCE [LARGE SCALE GENOMIC DNA]</scope>
    <source>
        <strain evidence="8 9">JCM 23209</strain>
    </source>
</reference>
<dbReference type="Proteomes" id="UP001403385">
    <property type="component" value="Unassembled WGS sequence"/>
</dbReference>
<dbReference type="Pfam" id="PF13439">
    <property type="entry name" value="Glyco_transf_4"/>
    <property type="match status" value="1"/>
</dbReference>
<proteinExistence type="predicted"/>
<evidence type="ECO:0000256" key="2">
    <source>
        <dbReference type="ARBA" id="ARBA00012588"/>
    </source>
</evidence>
<dbReference type="AlphaFoldDB" id="A0AAW9RUZ9"/>